<protein>
    <submittedName>
        <fullName evidence="1">Uncharacterized protein</fullName>
    </submittedName>
</protein>
<sequence length="30" mass="3329">MRLKFIPVIDILATAENQISSHKGTCLEAE</sequence>
<reference evidence="1" key="1">
    <citation type="submission" date="2012-05" db="EMBL/GenBank/DDBJ databases">
        <authorList>
            <person name="Krishnakumar V."/>
            <person name="Cheung F."/>
            <person name="Xiao Y."/>
            <person name="Chan A."/>
            <person name="Moskal W.A."/>
            <person name="Town C.D."/>
        </authorList>
    </citation>
    <scope>NUCLEOTIDE SEQUENCE</scope>
</reference>
<dbReference type="EMBL" id="BT134286">
    <property type="protein sequence ID" value="AFK34081.1"/>
    <property type="molecule type" value="mRNA"/>
</dbReference>
<evidence type="ECO:0000313" key="1">
    <source>
        <dbReference type="EMBL" id="AFK34081.1"/>
    </source>
</evidence>
<dbReference type="AlphaFoldDB" id="I3S1D9"/>
<accession>I3S1D9</accession>
<proteinExistence type="evidence at transcript level"/>
<name>I3S1D9_MEDTR</name>
<organism evidence="1">
    <name type="scientific">Medicago truncatula</name>
    <name type="common">Barrel medic</name>
    <name type="synonym">Medicago tribuloides</name>
    <dbReference type="NCBI Taxonomy" id="3880"/>
    <lineage>
        <taxon>Eukaryota</taxon>
        <taxon>Viridiplantae</taxon>
        <taxon>Streptophyta</taxon>
        <taxon>Embryophyta</taxon>
        <taxon>Tracheophyta</taxon>
        <taxon>Spermatophyta</taxon>
        <taxon>Magnoliopsida</taxon>
        <taxon>eudicotyledons</taxon>
        <taxon>Gunneridae</taxon>
        <taxon>Pentapetalae</taxon>
        <taxon>rosids</taxon>
        <taxon>fabids</taxon>
        <taxon>Fabales</taxon>
        <taxon>Fabaceae</taxon>
        <taxon>Papilionoideae</taxon>
        <taxon>50 kb inversion clade</taxon>
        <taxon>NPAAA clade</taxon>
        <taxon>Hologalegina</taxon>
        <taxon>IRL clade</taxon>
        <taxon>Trifolieae</taxon>
        <taxon>Medicago</taxon>
    </lineage>
</organism>